<proteinExistence type="predicted"/>
<dbReference type="Pfam" id="PF09376">
    <property type="entry name" value="NurA"/>
    <property type="match status" value="1"/>
</dbReference>
<evidence type="ECO:0000313" key="2">
    <source>
        <dbReference type="EMBL" id="MPL96592.1"/>
    </source>
</evidence>
<comment type="caution">
    <text evidence="2">The sequence shown here is derived from an EMBL/GenBank/DDBJ whole genome shotgun (WGS) entry which is preliminary data.</text>
</comment>
<protein>
    <recommendedName>
        <fullName evidence="1">NurA domain-containing protein</fullName>
    </recommendedName>
</protein>
<evidence type="ECO:0000259" key="1">
    <source>
        <dbReference type="Pfam" id="PF09376"/>
    </source>
</evidence>
<name>A0A644W1I9_9ZZZZ</name>
<feature type="domain" description="NurA" evidence="1">
    <location>
        <begin position="62"/>
        <end position="366"/>
    </location>
</feature>
<dbReference type="AlphaFoldDB" id="A0A644W1I9"/>
<reference evidence="2" key="1">
    <citation type="submission" date="2019-08" db="EMBL/GenBank/DDBJ databases">
        <authorList>
            <person name="Kucharzyk K."/>
            <person name="Murdoch R.W."/>
            <person name="Higgins S."/>
            <person name="Loffler F."/>
        </authorList>
    </citation>
    <scope>NUCLEOTIDE SEQUENCE</scope>
</reference>
<organism evidence="2">
    <name type="scientific">bioreactor metagenome</name>
    <dbReference type="NCBI Taxonomy" id="1076179"/>
    <lineage>
        <taxon>unclassified sequences</taxon>
        <taxon>metagenomes</taxon>
        <taxon>ecological metagenomes</taxon>
    </lineage>
</organism>
<dbReference type="InterPro" id="IPR018977">
    <property type="entry name" value="NurA_domain"/>
</dbReference>
<dbReference type="EMBL" id="VSSQ01000516">
    <property type="protein sequence ID" value="MPL96592.1"/>
    <property type="molecule type" value="Genomic_DNA"/>
</dbReference>
<gene>
    <name evidence="2" type="ORF">SDC9_42774</name>
</gene>
<sequence>MPYQDEIANKTAHVDILNNPDIKRMLEECTYLKPPSDEEASHLADQFVDPPVLVDEQLPEFVIAIDGSNHEVSIDDKLPSTKFGFIKVGVVLISLKEFGDLKVGKFVDPFRVAALKNKNTSLSFFIPSANINWQDQGNVRDSFRALFDQQLYDARTRFNAGDPRTSLRSTLFSLASLRPGAMGTGDEEKLKIHKCPNCGEGPITVEDTPNQQYCPHCHKEVYPTDCLRLWEEVNDFQSNQIVISRMMMILEHIIPAHYIRFFLKESPLLLTNMAFFVDGPLAVFGNAAWIHRSLMTFLENAKRKLSRFNAKPILMIGLQKTGQIVDYINFVDRFLPNSKIYCLDDEFRYKYMLGNREPAGKTFGYETYYGQDFIYKTSTGKTFDFLIPYPYASKDMTHADFSEEKTKIENYENLPRAIALINKLESDLYKNAVVPIALAHSFTAISFEPGGRVLDVFARRTLGGQNNG</sequence>
<accession>A0A644W1I9</accession>